<sequence>MSNFNKYSYQSDIQFGILPYKTSWCPDTSYKSTRQTVFQLNRINYISFFLWNRINCISTVIIKDDEILQIT</sequence>
<dbReference type="EMBL" id="CM007653">
    <property type="protein sequence ID" value="ONI15926.1"/>
    <property type="molecule type" value="Genomic_DNA"/>
</dbReference>
<reference evidence="1" key="2">
    <citation type="submission" date="2016-12" db="EMBL/GenBank/DDBJ databases">
        <title>WGS assembly of Prunus persica.</title>
        <authorList>
            <person name="Verde I."/>
            <person name="Jenkins J."/>
            <person name="Dondini L."/>
            <person name="Micali S."/>
            <person name="Pagliarani G."/>
            <person name="Vendramin E."/>
            <person name="Paris R."/>
            <person name="Aramini V."/>
            <person name="Gazza L."/>
            <person name="Rossini L."/>
            <person name="Bassi D."/>
            <person name="Troggio M."/>
            <person name="Shu S."/>
            <person name="Grimwood J.H."/>
            <person name="Tartarini S."/>
            <person name="Dettori M.T."/>
            <person name="Schmutz J."/>
        </authorList>
    </citation>
    <scope>NUCLEOTIDE SEQUENCE</scope>
</reference>
<protein>
    <submittedName>
        <fullName evidence="1">Uncharacterized protein</fullName>
    </submittedName>
</protein>
<dbReference type="AlphaFoldDB" id="A0A251PZN6"/>
<organism evidence="1 2">
    <name type="scientific">Prunus persica</name>
    <name type="common">Peach</name>
    <name type="synonym">Amygdalus persica</name>
    <dbReference type="NCBI Taxonomy" id="3760"/>
    <lineage>
        <taxon>Eukaryota</taxon>
        <taxon>Viridiplantae</taxon>
        <taxon>Streptophyta</taxon>
        <taxon>Embryophyta</taxon>
        <taxon>Tracheophyta</taxon>
        <taxon>Spermatophyta</taxon>
        <taxon>Magnoliopsida</taxon>
        <taxon>eudicotyledons</taxon>
        <taxon>Gunneridae</taxon>
        <taxon>Pentapetalae</taxon>
        <taxon>rosids</taxon>
        <taxon>fabids</taxon>
        <taxon>Rosales</taxon>
        <taxon>Rosaceae</taxon>
        <taxon>Amygdaloideae</taxon>
        <taxon>Amygdaleae</taxon>
        <taxon>Prunus</taxon>
    </lineage>
</organism>
<name>A0A251PZN6_PRUPE</name>
<dbReference type="Proteomes" id="UP000006882">
    <property type="component" value="Chromosome G3"/>
</dbReference>
<dbReference type="EMBL" id="CM007653">
    <property type="protein sequence ID" value="ONI15925.1"/>
    <property type="molecule type" value="Genomic_DNA"/>
</dbReference>
<proteinExistence type="predicted"/>
<gene>
    <name evidence="1" type="ORF">PRUPE_3G069300</name>
</gene>
<reference evidence="1 2" key="1">
    <citation type="journal article" date="2013" name="Nat. Genet.">
        <title>The high-quality draft genome of peach (Prunus persica) identifies unique patterns of genetic diversity, domestication and genome evolution.</title>
        <authorList>
            <consortium name="International Peach Genome Initiative"/>
            <person name="Verde I."/>
            <person name="Abbott A.G."/>
            <person name="Scalabrin S."/>
            <person name="Jung S."/>
            <person name="Shu S."/>
            <person name="Marroni F."/>
            <person name="Zhebentyayeva T."/>
            <person name="Dettori M.T."/>
            <person name="Grimwood J."/>
            <person name="Cattonaro F."/>
            <person name="Zuccolo A."/>
            <person name="Rossini L."/>
            <person name="Jenkins J."/>
            <person name="Vendramin E."/>
            <person name="Meisel L.A."/>
            <person name="Decroocq V."/>
            <person name="Sosinski B."/>
            <person name="Prochnik S."/>
            <person name="Mitros T."/>
            <person name="Policriti A."/>
            <person name="Cipriani G."/>
            <person name="Dondini L."/>
            <person name="Ficklin S."/>
            <person name="Goodstein D.M."/>
            <person name="Xuan P."/>
            <person name="Del Fabbro C."/>
            <person name="Aramini V."/>
            <person name="Copetti D."/>
            <person name="Gonzalez S."/>
            <person name="Horner D.S."/>
            <person name="Falchi R."/>
            <person name="Lucas S."/>
            <person name="Mica E."/>
            <person name="Maldonado J."/>
            <person name="Lazzari B."/>
            <person name="Bielenberg D."/>
            <person name="Pirona R."/>
            <person name="Miculan M."/>
            <person name="Barakat A."/>
            <person name="Testolin R."/>
            <person name="Stella A."/>
            <person name="Tartarini S."/>
            <person name="Tonutti P."/>
            <person name="Arus P."/>
            <person name="Orellana A."/>
            <person name="Wells C."/>
            <person name="Main D."/>
            <person name="Vizzotto G."/>
            <person name="Silva H."/>
            <person name="Salamini F."/>
            <person name="Schmutz J."/>
            <person name="Morgante M."/>
            <person name="Rokhsar D.S."/>
        </authorList>
    </citation>
    <scope>NUCLEOTIDE SEQUENCE [LARGE SCALE GENOMIC DNA]</scope>
    <source>
        <strain evidence="2">cv. Nemared</strain>
    </source>
</reference>
<dbReference type="Gramene" id="ONI15925">
    <property type="protein sequence ID" value="ONI15925"/>
    <property type="gene ID" value="PRUPE_3G069300"/>
</dbReference>
<evidence type="ECO:0000313" key="1">
    <source>
        <dbReference type="EMBL" id="ONI15925.1"/>
    </source>
</evidence>
<dbReference type="Gramene" id="ONI15926">
    <property type="protein sequence ID" value="ONI15926"/>
    <property type="gene ID" value="PRUPE_3G069300"/>
</dbReference>
<evidence type="ECO:0000313" key="2">
    <source>
        <dbReference type="Proteomes" id="UP000006882"/>
    </source>
</evidence>
<keyword evidence="2" id="KW-1185">Reference proteome</keyword>
<accession>A0A251PZN6</accession>